<reference evidence="5" key="1">
    <citation type="submission" date="2019-02" db="EMBL/GenBank/DDBJ databases">
        <authorList>
            <person name="Gruber-Vodicka R. H."/>
            <person name="Seah K. B. B."/>
        </authorList>
    </citation>
    <scope>NUCLEOTIDE SEQUENCE</scope>
    <source>
        <strain evidence="5">BECK_M6</strain>
    </source>
</reference>
<feature type="domain" description="AMP-binding enzyme C-terminal" evidence="4">
    <location>
        <begin position="418"/>
        <end position="493"/>
    </location>
</feature>
<dbReference type="GO" id="GO:0006631">
    <property type="term" value="P:fatty acid metabolic process"/>
    <property type="evidence" value="ECO:0007669"/>
    <property type="project" value="TreeGrafter"/>
</dbReference>
<gene>
    <name evidence="5" type="ORF">BECKLFY1418A_GA0070994_100158</name>
</gene>
<evidence type="ECO:0000256" key="2">
    <source>
        <dbReference type="ARBA" id="ARBA00022598"/>
    </source>
</evidence>
<sequence length="518" mass="57507">MTQTIRPPGQANLYTLFTSRFPEDVSQAFIETPRGRRWSFGELEWETARFAGALETLGLRKGERIAVLVDKSPEALFLYLACLRSGIIYLPLNTAYRLSEIDFFLSDAEPKAVVCEPDTFDPISELATRYGIEKVLTLNEQGLGTLPDIVQSADSAFDTIPCGEDDVAAILYTSGTTGKPKGAMLTHGNLASNALALHEAWRWASSDVLLHALPLFHVHGLFIACHGALLSGARMFLLPKFDIQSVLSYLPRSTVFMGVPTYYSRLLTERAFSAEHCDSMRLFISGSAPLSETTFHAFRERTGHTILERYGMTETLMNTSNPYDGKRKPGSVGFELPGVGVRVQDKIGEGTVGEIQVRGPNVFKGYWQLPERTAREFTPDGWFRTGDLGRVDKDGYLFIVGRGKDLIITGGYNVYPREVERALEGLSGVQESAVIGIPDPDYGERVVAVVVREDRKMVTEQGIIAKLKEGIANYKVPKRVFFVEDFPRNAMGKVQKNVLRNEYKRSESIYASEASLDG</sequence>
<proteinExistence type="inferred from homology"/>
<protein>
    <submittedName>
        <fullName evidence="5">Malonyl-CoA/methylmalonyl-CoA synthetase</fullName>
    </submittedName>
</protein>
<dbReference type="SUPFAM" id="SSF56801">
    <property type="entry name" value="Acetyl-CoA synthetase-like"/>
    <property type="match status" value="1"/>
</dbReference>
<dbReference type="PANTHER" id="PTHR43201">
    <property type="entry name" value="ACYL-COA SYNTHETASE"/>
    <property type="match status" value="1"/>
</dbReference>
<dbReference type="PANTHER" id="PTHR43201:SF8">
    <property type="entry name" value="ACYL-COA SYNTHETASE FAMILY MEMBER 3"/>
    <property type="match status" value="1"/>
</dbReference>
<dbReference type="InterPro" id="IPR020459">
    <property type="entry name" value="AMP-binding"/>
</dbReference>
<evidence type="ECO:0000259" key="3">
    <source>
        <dbReference type="Pfam" id="PF00501"/>
    </source>
</evidence>
<accession>A0A450U6M7</accession>
<dbReference type="Gene3D" id="3.30.300.30">
    <property type="match status" value="1"/>
</dbReference>
<dbReference type="InterPro" id="IPR025110">
    <property type="entry name" value="AMP-bd_C"/>
</dbReference>
<dbReference type="Pfam" id="PF00501">
    <property type="entry name" value="AMP-binding"/>
    <property type="match status" value="1"/>
</dbReference>
<evidence type="ECO:0000313" key="5">
    <source>
        <dbReference type="EMBL" id="VFJ87278.1"/>
    </source>
</evidence>
<evidence type="ECO:0000259" key="4">
    <source>
        <dbReference type="Pfam" id="PF13193"/>
    </source>
</evidence>
<dbReference type="Pfam" id="PF13193">
    <property type="entry name" value="AMP-binding_C"/>
    <property type="match status" value="1"/>
</dbReference>
<organism evidence="5">
    <name type="scientific">Candidatus Kentrum sp. LFY</name>
    <dbReference type="NCBI Taxonomy" id="2126342"/>
    <lineage>
        <taxon>Bacteria</taxon>
        <taxon>Pseudomonadati</taxon>
        <taxon>Pseudomonadota</taxon>
        <taxon>Gammaproteobacteria</taxon>
        <taxon>Candidatus Kentrum</taxon>
    </lineage>
</organism>
<dbReference type="InterPro" id="IPR000873">
    <property type="entry name" value="AMP-dep_synth/lig_dom"/>
</dbReference>
<dbReference type="PROSITE" id="PS00455">
    <property type="entry name" value="AMP_BINDING"/>
    <property type="match status" value="1"/>
</dbReference>
<dbReference type="InterPro" id="IPR042099">
    <property type="entry name" value="ANL_N_sf"/>
</dbReference>
<dbReference type="NCBIfam" id="NF005702">
    <property type="entry name" value="PRK07514.1"/>
    <property type="match status" value="1"/>
</dbReference>
<feature type="domain" description="AMP-dependent synthetase/ligase" evidence="3">
    <location>
        <begin position="28"/>
        <end position="367"/>
    </location>
</feature>
<dbReference type="PRINTS" id="PR00154">
    <property type="entry name" value="AMPBINDING"/>
</dbReference>
<comment type="similarity">
    <text evidence="1">Belongs to the ATP-dependent AMP-binding enzyme family.</text>
</comment>
<dbReference type="GO" id="GO:0031956">
    <property type="term" value="F:medium-chain fatty acid-CoA ligase activity"/>
    <property type="evidence" value="ECO:0007669"/>
    <property type="project" value="TreeGrafter"/>
</dbReference>
<dbReference type="AlphaFoldDB" id="A0A450U6M7"/>
<dbReference type="EMBL" id="CAADFH010000001">
    <property type="protein sequence ID" value="VFJ87278.1"/>
    <property type="molecule type" value="Genomic_DNA"/>
</dbReference>
<dbReference type="FunFam" id="3.30.300.30:FF:000008">
    <property type="entry name" value="2,3-dihydroxybenzoate-AMP ligase"/>
    <property type="match status" value="1"/>
</dbReference>
<dbReference type="InterPro" id="IPR020845">
    <property type="entry name" value="AMP-binding_CS"/>
</dbReference>
<dbReference type="Gene3D" id="3.40.50.12780">
    <property type="entry name" value="N-terminal domain of ligase-like"/>
    <property type="match status" value="1"/>
</dbReference>
<evidence type="ECO:0000256" key="1">
    <source>
        <dbReference type="ARBA" id="ARBA00006432"/>
    </source>
</evidence>
<dbReference type="CDD" id="cd05941">
    <property type="entry name" value="MCS"/>
    <property type="match status" value="1"/>
</dbReference>
<keyword evidence="2" id="KW-0436">Ligase</keyword>
<name>A0A450U6M7_9GAMM</name>
<dbReference type="InterPro" id="IPR045851">
    <property type="entry name" value="AMP-bd_C_sf"/>
</dbReference>